<dbReference type="GO" id="GO:0046677">
    <property type="term" value="P:response to antibiotic"/>
    <property type="evidence" value="ECO:0007669"/>
    <property type="project" value="UniProtKB-KW"/>
</dbReference>
<keyword evidence="3" id="KW-0813">Transport</keyword>
<dbReference type="Pfam" id="PF00005">
    <property type="entry name" value="ABC_tran"/>
    <property type="match status" value="1"/>
</dbReference>
<dbReference type="GO" id="GO:0016887">
    <property type="term" value="F:ATP hydrolysis activity"/>
    <property type="evidence" value="ECO:0007669"/>
    <property type="project" value="InterPro"/>
</dbReference>
<dbReference type="PANTHER" id="PTHR42711:SF5">
    <property type="entry name" value="ABC TRANSPORTER ATP-BINDING PROTEIN NATA"/>
    <property type="match status" value="1"/>
</dbReference>
<keyword evidence="6" id="KW-0046">Antibiotic resistance</keyword>
<feature type="domain" description="ABC transporter" evidence="8">
    <location>
        <begin position="32"/>
        <end position="266"/>
    </location>
</feature>
<evidence type="ECO:0000256" key="6">
    <source>
        <dbReference type="ARBA" id="ARBA00023251"/>
    </source>
</evidence>
<evidence type="ECO:0000313" key="10">
    <source>
        <dbReference type="Proteomes" id="UP000000214"/>
    </source>
</evidence>
<dbReference type="PANTHER" id="PTHR42711">
    <property type="entry name" value="ABC TRANSPORTER ATP-BINDING PROTEIN"/>
    <property type="match status" value="1"/>
</dbReference>
<evidence type="ECO:0000256" key="1">
    <source>
        <dbReference type="ARBA" id="ARBA00004202"/>
    </source>
</evidence>
<dbReference type="InterPro" id="IPR003593">
    <property type="entry name" value="AAA+_ATPase"/>
</dbReference>
<protein>
    <submittedName>
        <fullName evidence="9">UbiD family decarboxylase</fullName>
    </submittedName>
</protein>
<dbReference type="STRING" id="1171373.PACID_07460"/>
<dbReference type="PROSITE" id="PS50893">
    <property type="entry name" value="ABC_TRANSPORTER_2"/>
    <property type="match status" value="1"/>
</dbReference>
<feature type="region of interest" description="Disordered" evidence="7">
    <location>
        <begin position="246"/>
        <end position="286"/>
    </location>
</feature>
<evidence type="ECO:0000313" key="9">
    <source>
        <dbReference type="EMBL" id="AFV88584.1"/>
    </source>
</evidence>
<sequence>MSPRHAAATPATLSPSDLSPTGASPSGSGLVLHARGLTASGSRGVIFGPVDLDLSPRQLTVIHGPKGTGKSALLLALTGRFRRTRGTLIIDGIDAIADPYRAIRRTSVATIGDYVQPEDRLTLAESVAERSYLDSVPLAHAEDRMRRIEELVGYTIERSTELEQLTAMERAIASVALAMIRPSKLIVIDDADVMVPHAEQKELFEIFLRMTELDDSAIVATTVDDDMAPPGSIDIALPARHRAKVHPISGEQVAASPATPDDADDSADGDPSHAPSSTQATEVTDS</sequence>
<dbReference type="eggNOG" id="COG1131">
    <property type="taxonomic scope" value="Bacteria"/>
</dbReference>
<reference evidence="9 10" key="1">
    <citation type="journal article" date="2012" name="BMC Genomics">
        <title>The genome sequence of Propionibacterium acidipropionici provides insights into its biotechnological and industrial potential.</title>
        <authorList>
            <person name="Parizzi L.P."/>
            <person name="Grassi M.C."/>
            <person name="Llerena L.A."/>
            <person name="Carazzolle M.F."/>
            <person name="Queiroz V.L."/>
            <person name="Lunardi I."/>
            <person name="Zeidler A.F."/>
            <person name="Teixeira P.J."/>
            <person name="Mieczkowski P."/>
            <person name="Rincones J."/>
            <person name="Pereira G.A."/>
        </authorList>
    </citation>
    <scope>NUCLEOTIDE SEQUENCE [LARGE SCALE GENOMIC DNA]</scope>
    <source>
        <strain evidence="10">ATCC 4875 / DSM 20272 / JCM 6432 / NBRC 12425 / NCIMB 8070</strain>
    </source>
</reference>
<dbReference type="AlphaFoldDB" id="K7RKY0"/>
<keyword evidence="5" id="KW-0067">ATP-binding</keyword>
<proteinExistence type="inferred from homology"/>
<dbReference type="InterPro" id="IPR003439">
    <property type="entry name" value="ABC_transporter-like_ATP-bd"/>
</dbReference>
<comment type="similarity">
    <text evidence="2">Belongs to the ABC transporter superfamily.</text>
</comment>
<dbReference type="InterPro" id="IPR027417">
    <property type="entry name" value="P-loop_NTPase"/>
</dbReference>
<dbReference type="SMART" id="SM00382">
    <property type="entry name" value="AAA"/>
    <property type="match status" value="1"/>
</dbReference>
<gene>
    <name evidence="9" type="ordered locus">PACID_07460</name>
</gene>
<dbReference type="SUPFAM" id="SSF52540">
    <property type="entry name" value="P-loop containing nucleoside triphosphate hydrolases"/>
    <property type="match status" value="1"/>
</dbReference>
<evidence type="ECO:0000256" key="3">
    <source>
        <dbReference type="ARBA" id="ARBA00022448"/>
    </source>
</evidence>
<keyword evidence="4" id="KW-0547">Nucleotide-binding</keyword>
<organism evidence="9 10">
    <name type="scientific">Acidipropionibacterium acidipropionici (strain ATCC 4875 / DSM 20272 / JCM 6432 / NBRC 12425 / NCIMB 8070 / 4)</name>
    <name type="common">Propionibacterium acidipropionici</name>
    <dbReference type="NCBI Taxonomy" id="1171373"/>
    <lineage>
        <taxon>Bacteria</taxon>
        <taxon>Bacillati</taxon>
        <taxon>Actinomycetota</taxon>
        <taxon>Actinomycetes</taxon>
        <taxon>Propionibacteriales</taxon>
        <taxon>Propionibacteriaceae</taxon>
        <taxon>Acidipropionibacterium</taxon>
    </lineage>
</organism>
<feature type="region of interest" description="Disordered" evidence="7">
    <location>
        <begin position="1"/>
        <end position="27"/>
    </location>
</feature>
<evidence type="ECO:0000256" key="7">
    <source>
        <dbReference type="SAM" id="MobiDB-lite"/>
    </source>
</evidence>
<dbReference type="GO" id="GO:0005886">
    <property type="term" value="C:plasma membrane"/>
    <property type="evidence" value="ECO:0007669"/>
    <property type="project" value="UniProtKB-SubCell"/>
</dbReference>
<evidence type="ECO:0000256" key="4">
    <source>
        <dbReference type="ARBA" id="ARBA00022741"/>
    </source>
</evidence>
<comment type="subcellular location">
    <subcellularLocation>
        <location evidence="1">Cell membrane</location>
        <topology evidence="1">Peripheral membrane protein</topology>
    </subcellularLocation>
</comment>
<dbReference type="PATRIC" id="fig|1171373.8.peg.753"/>
<feature type="compositionally biased region" description="Polar residues" evidence="7">
    <location>
        <begin position="11"/>
        <end position="27"/>
    </location>
</feature>
<dbReference type="InterPro" id="IPR050763">
    <property type="entry name" value="ABC_transporter_ATP-binding"/>
</dbReference>
<dbReference type="EMBL" id="CP003493">
    <property type="protein sequence ID" value="AFV88584.1"/>
    <property type="molecule type" value="Genomic_DNA"/>
</dbReference>
<dbReference type="Gene3D" id="3.40.50.300">
    <property type="entry name" value="P-loop containing nucleotide triphosphate hydrolases"/>
    <property type="match status" value="1"/>
</dbReference>
<dbReference type="KEGG" id="pbo:PACID_07460"/>
<evidence type="ECO:0000256" key="2">
    <source>
        <dbReference type="ARBA" id="ARBA00005417"/>
    </source>
</evidence>
<dbReference type="Proteomes" id="UP000000214">
    <property type="component" value="Chromosome"/>
</dbReference>
<dbReference type="GO" id="GO:0005524">
    <property type="term" value="F:ATP binding"/>
    <property type="evidence" value="ECO:0007669"/>
    <property type="project" value="UniProtKB-KW"/>
</dbReference>
<accession>K7RKY0</accession>
<name>K7RKY0_ACIA4</name>
<dbReference type="HOGENOM" id="CLU_079342_0_0_11"/>
<evidence type="ECO:0000256" key="5">
    <source>
        <dbReference type="ARBA" id="ARBA00022840"/>
    </source>
</evidence>
<evidence type="ECO:0000259" key="8">
    <source>
        <dbReference type="PROSITE" id="PS50893"/>
    </source>
</evidence>